<evidence type="ECO:0000313" key="2">
    <source>
        <dbReference type="EMBL" id="MBM3318359.1"/>
    </source>
</evidence>
<dbReference type="InterPro" id="IPR011050">
    <property type="entry name" value="Pectin_lyase_fold/virulence"/>
</dbReference>
<comment type="caution">
    <text evidence="2">The sequence shown here is derived from an EMBL/GenBank/DDBJ whole genome shotgun (WGS) entry which is preliminary data.</text>
</comment>
<dbReference type="InterPro" id="IPR039448">
    <property type="entry name" value="Beta_helix"/>
</dbReference>
<accession>A0A938BMT6</accession>
<protein>
    <recommendedName>
        <fullName evidence="1">Right handed beta helix domain-containing protein</fullName>
    </recommendedName>
</protein>
<dbReference type="SUPFAM" id="SSF51126">
    <property type="entry name" value="Pectin lyase-like"/>
    <property type="match status" value="1"/>
</dbReference>
<feature type="non-terminal residue" evidence="2">
    <location>
        <position position="296"/>
    </location>
</feature>
<gene>
    <name evidence="2" type="ORF">FJY75_10965</name>
</gene>
<feature type="domain" description="Right handed beta helix" evidence="1">
    <location>
        <begin position="116"/>
        <end position="227"/>
    </location>
</feature>
<dbReference type="InterPro" id="IPR012334">
    <property type="entry name" value="Pectin_lyas_fold"/>
</dbReference>
<organism evidence="2 3">
    <name type="scientific">Eiseniibacteriota bacterium</name>
    <dbReference type="NCBI Taxonomy" id="2212470"/>
    <lineage>
        <taxon>Bacteria</taxon>
        <taxon>Candidatus Eiseniibacteriota</taxon>
    </lineage>
</organism>
<proteinExistence type="predicted"/>
<name>A0A938BMT6_UNCEI</name>
<dbReference type="Gene3D" id="2.160.20.10">
    <property type="entry name" value="Single-stranded right-handed beta-helix, Pectin lyase-like"/>
    <property type="match status" value="1"/>
</dbReference>
<dbReference type="AlphaFoldDB" id="A0A938BMT6"/>
<dbReference type="Pfam" id="PF13229">
    <property type="entry name" value="Beta_helix"/>
    <property type="match status" value="1"/>
</dbReference>
<evidence type="ECO:0000313" key="3">
    <source>
        <dbReference type="Proteomes" id="UP000748308"/>
    </source>
</evidence>
<reference evidence="2" key="1">
    <citation type="submission" date="2019-03" db="EMBL/GenBank/DDBJ databases">
        <title>Lake Tanganyika Metagenome-Assembled Genomes (MAGs).</title>
        <authorList>
            <person name="Tran P."/>
        </authorList>
    </citation>
    <scope>NUCLEOTIDE SEQUENCE</scope>
    <source>
        <strain evidence="2">M_DeepCast_400m_m2_100</strain>
    </source>
</reference>
<evidence type="ECO:0000259" key="1">
    <source>
        <dbReference type="Pfam" id="PF13229"/>
    </source>
</evidence>
<dbReference type="Proteomes" id="UP000748308">
    <property type="component" value="Unassembled WGS sequence"/>
</dbReference>
<sequence>MSGRARAMLGVLGVVCVSAGAETLYVRPDGTGDYPTIQAAVDAATDGDVIVLADGVFRGDGNRNIRVDYKNVTITSESGDPTRTVIDCEDAASGHCAWMIRWNPVQVVIEGMSMIHGDGGTSWSGGAASVSESWRVVFRNCIFAGNRAYYGGAIAGRWCEISIVSCTFYDNEATASGGGAALAMDDLGSAELSHCIVAFGRAGRAFESLGATITLECCDVYGNAGGDYAGPITGQLGVNGNISADPLFCDPARLDLSIATGSPCAPGGECGLMGALSIGCGPTPAEATTWGAIQGL</sequence>
<dbReference type="EMBL" id="VGIY01000333">
    <property type="protein sequence ID" value="MBM3318359.1"/>
    <property type="molecule type" value="Genomic_DNA"/>
</dbReference>